<dbReference type="Pfam" id="PF13041">
    <property type="entry name" value="PPR_2"/>
    <property type="match status" value="3"/>
</dbReference>
<protein>
    <recommendedName>
        <fullName evidence="5">Pentacotripeptide-repeat region of PRORP domain-containing protein</fullName>
    </recommendedName>
</protein>
<gene>
    <name evidence="3" type="ORF">B296_00030125</name>
</gene>
<dbReference type="GO" id="GO:0003723">
    <property type="term" value="F:RNA binding"/>
    <property type="evidence" value="ECO:0007669"/>
    <property type="project" value="InterPro"/>
</dbReference>
<evidence type="ECO:0000256" key="2">
    <source>
        <dbReference type="PROSITE-ProRule" id="PRU00708"/>
    </source>
</evidence>
<evidence type="ECO:0008006" key="5">
    <source>
        <dbReference type="Google" id="ProtNLM"/>
    </source>
</evidence>
<dbReference type="FunFam" id="1.25.40.10:FF:001224">
    <property type="entry name" value="Pentatricopeptide repeat-containing protein chloroplastic"/>
    <property type="match status" value="1"/>
</dbReference>
<comment type="caution">
    <text evidence="3">The sequence shown here is derived from an EMBL/GenBank/DDBJ whole genome shotgun (WGS) entry which is preliminary data.</text>
</comment>
<feature type="repeat" description="PPR" evidence="2">
    <location>
        <begin position="330"/>
        <end position="364"/>
    </location>
</feature>
<dbReference type="NCBIfam" id="TIGR00756">
    <property type="entry name" value="PPR"/>
    <property type="match status" value="4"/>
</dbReference>
<name>A0A427A8H7_ENSVE</name>
<dbReference type="EMBL" id="AMZH03003377">
    <property type="protein sequence ID" value="RRT72529.1"/>
    <property type="molecule type" value="Genomic_DNA"/>
</dbReference>
<dbReference type="InterPro" id="IPR046960">
    <property type="entry name" value="PPR_At4g14850-like_plant"/>
</dbReference>
<dbReference type="PANTHER" id="PTHR47926">
    <property type="entry name" value="PENTATRICOPEPTIDE REPEAT-CONTAINING PROTEIN"/>
    <property type="match status" value="1"/>
</dbReference>
<feature type="repeat" description="PPR" evidence="2">
    <location>
        <begin position="636"/>
        <end position="670"/>
    </location>
</feature>
<dbReference type="FunFam" id="1.25.40.10:FF:001093">
    <property type="entry name" value="Pentatricopeptide repeat-containing protein At2g34400"/>
    <property type="match status" value="1"/>
</dbReference>
<proteinExistence type="predicted"/>
<dbReference type="Proteomes" id="UP000287651">
    <property type="component" value="Unassembled WGS sequence"/>
</dbReference>
<dbReference type="InterPro" id="IPR002885">
    <property type="entry name" value="PPR_rpt"/>
</dbReference>
<dbReference type="PROSITE" id="PS51375">
    <property type="entry name" value="PPR"/>
    <property type="match status" value="6"/>
</dbReference>
<reference evidence="3 4" key="1">
    <citation type="journal article" date="2014" name="Agronomy (Basel)">
        <title>A Draft Genome Sequence for Ensete ventricosum, the Drought-Tolerant Tree Against Hunger.</title>
        <authorList>
            <person name="Harrison J."/>
            <person name="Moore K.A."/>
            <person name="Paszkiewicz K."/>
            <person name="Jones T."/>
            <person name="Grant M."/>
            <person name="Ambacheew D."/>
            <person name="Muzemil S."/>
            <person name="Studholme D.J."/>
        </authorList>
    </citation>
    <scope>NUCLEOTIDE SEQUENCE [LARGE SCALE GENOMIC DNA]</scope>
</reference>
<accession>A0A427A8H7</accession>
<evidence type="ECO:0000256" key="1">
    <source>
        <dbReference type="ARBA" id="ARBA00022737"/>
    </source>
</evidence>
<feature type="repeat" description="PPR" evidence="2">
    <location>
        <begin position="432"/>
        <end position="466"/>
    </location>
</feature>
<keyword evidence="1" id="KW-0677">Repeat</keyword>
<evidence type="ECO:0000313" key="4">
    <source>
        <dbReference type="Proteomes" id="UP000287651"/>
    </source>
</evidence>
<dbReference type="Gene3D" id="1.25.40.10">
    <property type="entry name" value="Tetratricopeptide repeat domain"/>
    <property type="match status" value="6"/>
</dbReference>
<feature type="repeat" description="PPR" evidence="2">
    <location>
        <begin position="535"/>
        <end position="569"/>
    </location>
</feature>
<dbReference type="PANTHER" id="PTHR47926:SF471">
    <property type="entry name" value="DYW DOMAIN-CONTAINING PROTEIN"/>
    <property type="match status" value="1"/>
</dbReference>
<dbReference type="AlphaFoldDB" id="A0A427A8H7"/>
<evidence type="ECO:0000313" key="3">
    <source>
        <dbReference type="EMBL" id="RRT72529.1"/>
    </source>
</evidence>
<feature type="repeat" description="PPR" evidence="2">
    <location>
        <begin position="126"/>
        <end position="160"/>
    </location>
</feature>
<dbReference type="FunFam" id="1.25.40.10:FF:000227">
    <property type="entry name" value="Pentatricopeptide repeat-containing protein At3g13880"/>
    <property type="match status" value="1"/>
</dbReference>
<organism evidence="3 4">
    <name type="scientific">Ensete ventricosum</name>
    <name type="common">Abyssinian banana</name>
    <name type="synonym">Musa ensete</name>
    <dbReference type="NCBI Taxonomy" id="4639"/>
    <lineage>
        <taxon>Eukaryota</taxon>
        <taxon>Viridiplantae</taxon>
        <taxon>Streptophyta</taxon>
        <taxon>Embryophyta</taxon>
        <taxon>Tracheophyta</taxon>
        <taxon>Spermatophyta</taxon>
        <taxon>Magnoliopsida</taxon>
        <taxon>Liliopsida</taxon>
        <taxon>Zingiberales</taxon>
        <taxon>Musaceae</taxon>
        <taxon>Ensete</taxon>
    </lineage>
</organism>
<sequence length="814" mass="89805">MRCGWIEAFVVSLHPYKRNPTVALPLASSHRRWFQTSLGLSLEFHLPQPHHFNSYPSHISEDVCLSLLSFFSKPKSARQGICVHSPIIKLGFHDHLSLNNHLLAVYIKFCGVGTARKLFDESTNRDVVTWSTIISAYSRVKNHEEALGLFKCMLTRSSLAGPNEFIYSSAICCAASLRLLDLGAQIHGHVQKRGFETNAVVGSALLDVYSKCGRFREASEIFASMDYRDVVSWTTMISALMEAKNWVGALRLYLLMIEGGTSPTEYTFAKLLTACGCFFGLRVGMMLHAHLILWGMELNLVLKTALVDMYSKCHRMRDALKVFLQTADSDVMLWTTMISGHSQAECYQEAITMFRDMKDAGVTPNSFTYSGVISACSSAPEPELGRQIHCRVIKAGLEDDVSVANALVDLYAKHSRDLDDTVRAFAAIVSPNIVSWTAFMAGLARHGLEQKVLLALVEMRLAGVEPNSFSLSTVLSSCNSVEALAHARKLHSYMIKTKVDASDLAAGNSLVDVYARFGRVHDAWAVAHTMMARRDVFTYTSLAKALNQVGLHRRALDMIAYMHEEDVRIDGFSLACFLSATAGLAAMRSGKQLHGFSEKSGLLSWISVSNGLVDMYGKCGSVEEARRVFAAIEEPNVVSWNGLISGLASNSRFVEALSSFEDMSLGRAQPDGITFLLVLYACSHGGLPDAGVEYFNSMQESHGVAPQQDHYVCLVDMLGRAGRLEEAACTIETMPFQPDALVYKTLLASCKQHGNIVLGECMARKALEIDPSDPAIYVLLAGIYDDAGNVAWAEQTRRMMRERAKRKSLGQSWL</sequence>
<dbReference type="FunFam" id="1.25.40.10:FF:000196">
    <property type="entry name" value="Pentatricopeptide repeat-containing protein At4g14850"/>
    <property type="match status" value="1"/>
</dbReference>
<dbReference type="InterPro" id="IPR011990">
    <property type="entry name" value="TPR-like_helical_dom_sf"/>
</dbReference>
<feature type="repeat" description="PPR" evidence="2">
    <location>
        <begin position="229"/>
        <end position="263"/>
    </location>
</feature>
<dbReference type="GO" id="GO:0009451">
    <property type="term" value="P:RNA modification"/>
    <property type="evidence" value="ECO:0007669"/>
    <property type="project" value="InterPro"/>
</dbReference>
<dbReference type="Pfam" id="PF01535">
    <property type="entry name" value="PPR"/>
    <property type="match status" value="5"/>
</dbReference>